<name>A0A382K0J4_9ZZZZ</name>
<dbReference type="EMBL" id="UINC01077461">
    <property type="protein sequence ID" value="SVC17609.1"/>
    <property type="molecule type" value="Genomic_DNA"/>
</dbReference>
<gene>
    <name evidence="1" type="ORF">METZ01_LOCUS270463</name>
</gene>
<sequence length="26" mass="3040">MAVEETPDLIQRKWLILVPQKDADMV</sequence>
<protein>
    <submittedName>
        <fullName evidence="1">Uncharacterized protein</fullName>
    </submittedName>
</protein>
<organism evidence="1">
    <name type="scientific">marine metagenome</name>
    <dbReference type="NCBI Taxonomy" id="408172"/>
    <lineage>
        <taxon>unclassified sequences</taxon>
        <taxon>metagenomes</taxon>
        <taxon>ecological metagenomes</taxon>
    </lineage>
</organism>
<evidence type="ECO:0000313" key="1">
    <source>
        <dbReference type="EMBL" id="SVC17609.1"/>
    </source>
</evidence>
<proteinExistence type="predicted"/>
<reference evidence="1" key="1">
    <citation type="submission" date="2018-05" db="EMBL/GenBank/DDBJ databases">
        <authorList>
            <person name="Lanie J.A."/>
            <person name="Ng W.-L."/>
            <person name="Kazmierczak K.M."/>
            <person name="Andrzejewski T.M."/>
            <person name="Davidsen T.M."/>
            <person name="Wayne K.J."/>
            <person name="Tettelin H."/>
            <person name="Glass J.I."/>
            <person name="Rusch D."/>
            <person name="Podicherti R."/>
            <person name="Tsui H.-C.T."/>
            <person name="Winkler M.E."/>
        </authorList>
    </citation>
    <scope>NUCLEOTIDE SEQUENCE</scope>
</reference>
<accession>A0A382K0J4</accession>
<dbReference type="AlphaFoldDB" id="A0A382K0J4"/>